<sequence>MQAVALDRRCAGAVAQSADNFTHHIDIGTVNSAFPNGKPLLVVTAAVATAPLERHDRTGTSGQVPSLVALTWPSFESPLHSETCRPAKLESCAIDGFVEPAGRSLTKSAYGGNVVTLDLGAAYYIDIGTQIDAAVHLGANDNTPDHACTIGLSHCFH</sequence>
<protein>
    <submittedName>
        <fullName evidence="1">Uncharacterized protein</fullName>
    </submittedName>
</protein>
<gene>
    <name evidence="1" type="ORF">GPA26_23335</name>
</gene>
<dbReference type="EMBL" id="WTVR01000082">
    <property type="protein sequence ID" value="NMF91403.1"/>
    <property type="molecule type" value="Genomic_DNA"/>
</dbReference>
<keyword evidence="2" id="KW-1185">Reference proteome</keyword>
<evidence type="ECO:0000313" key="1">
    <source>
        <dbReference type="EMBL" id="NMF91403.1"/>
    </source>
</evidence>
<proteinExistence type="predicted"/>
<accession>A0ABX1MTU3</accession>
<dbReference type="Proteomes" id="UP000652074">
    <property type="component" value="Unassembled WGS sequence"/>
</dbReference>
<evidence type="ECO:0000313" key="2">
    <source>
        <dbReference type="Proteomes" id="UP000652074"/>
    </source>
</evidence>
<name>A0ABX1MTU3_9RHOO</name>
<comment type="caution">
    <text evidence="1">The sequence shown here is derived from an EMBL/GenBank/DDBJ whole genome shotgun (WGS) entry which is preliminary data.</text>
</comment>
<dbReference type="RefSeq" id="WP_169208717.1">
    <property type="nucleotide sequence ID" value="NZ_CP059560.1"/>
</dbReference>
<reference evidence="1 2" key="1">
    <citation type="submission" date="2019-12" db="EMBL/GenBank/DDBJ databases">
        <title>Comparative genomics gives insights into the taxonomy of the Azoarcus-Aromatoleum group and reveals separate origins of nif in the plant-associated Azoarcus and non-plant-associated Aromatoleum sub-groups.</title>
        <authorList>
            <person name="Lafos M."/>
            <person name="Maluk M."/>
            <person name="Batista M."/>
            <person name="Junghare M."/>
            <person name="Carmona M."/>
            <person name="Faoro H."/>
            <person name="Cruz L.M."/>
            <person name="Battistoni F."/>
            <person name="De Souza E."/>
            <person name="Pedrosa F."/>
            <person name="Chen W.-M."/>
            <person name="Poole P.S."/>
            <person name="Dixon R.A."/>
            <person name="James E.K."/>
        </authorList>
    </citation>
    <scope>NUCLEOTIDE SEQUENCE [LARGE SCALE GENOMIC DNA]</scope>
    <source>
        <strain evidence="1 2">ToN1</strain>
    </source>
</reference>
<organism evidence="1 2">
    <name type="scientific">Aromatoleum petrolei</name>
    <dbReference type="NCBI Taxonomy" id="76116"/>
    <lineage>
        <taxon>Bacteria</taxon>
        <taxon>Pseudomonadati</taxon>
        <taxon>Pseudomonadota</taxon>
        <taxon>Betaproteobacteria</taxon>
        <taxon>Rhodocyclales</taxon>
        <taxon>Rhodocyclaceae</taxon>
        <taxon>Aromatoleum</taxon>
    </lineage>
</organism>